<dbReference type="PANTHER" id="PTHR12517:SF0">
    <property type="entry name" value="INTERMEMBRANE LIPID TRANSFER PROTEIN VPS13B"/>
    <property type="match status" value="1"/>
</dbReference>
<organism evidence="1 2">
    <name type="scientific">Scophthalmus maximus</name>
    <name type="common">Turbot</name>
    <name type="synonym">Psetta maxima</name>
    <dbReference type="NCBI Taxonomy" id="52904"/>
    <lineage>
        <taxon>Eukaryota</taxon>
        <taxon>Metazoa</taxon>
        <taxon>Chordata</taxon>
        <taxon>Craniata</taxon>
        <taxon>Vertebrata</taxon>
        <taxon>Euteleostomi</taxon>
        <taxon>Actinopterygii</taxon>
        <taxon>Neopterygii</taxon>
        <taxon>Teleostei</taxon>
        <taxon>Neoteleostei</taxon>
        <taxon>Acanthomorphata</taxon>
        <taxon>Carangaria</taxon>
        <taxon>Pleuronectiformes</taxon>
        <taxon>Pleuronectoidei</taxon>
        <taxon>Scophthalmidae</taxon>
        <taxon>Scophthalmus</taxon>
    </lineage>
</organism>
<dbReference type="Proteomes" id="UP000438429">
    <property type="component" value="Unassembled WGS sequence"/>
</dbReference>
<dbReference type="PANTHER" id="PTHR12517">
    <property type="entry name" value="VACUOLAR PROTEIN SORTING-ASSOCIATED PROTEIN 13B"/>
    <property type="match status" value="1"/>
</dbReference>
<evidence type="ECO:0000313" key="1">
    <source>
        <dbReference type="EMBL" id="KAF0044955.1"/>
    </source>
</evidence>
<accession>A0A6A4TI81</accession>
<name>A0A6A4TI81_SCOMX</name>
<protein>
    <submittedName>
        <fullName evidence="1">Uncharacterized protein</fullName>
    </submittedName>
</protein>
<proteinExistence type="predicted"/>
<dbReference type="EMBL" id="VEVO01000002">
    <property type="protein sequence ID" value="KAF0044955.1"/>
    <property type="molecule type" value="Genomic_DNA"/>
</dbReference>
<evidence type="ECO:0000313" key="2">
    <source>
        <dbReference type="Proteomes" id="UP000438429"/>
    </source>
</evidence>
<sequence length="1158" mass="127551">MVRYEMYWKQYDFFKIPFVEREDEDASQCAVPISTNLIKQIANKTGNEDNLKDVLADFYGPKTSTEPPWPYLTRDADRSVLEPLAQWDSPMQVKLSCWKPGLNSLLVELLPWALLANHSQWDLWLFEGETIVLQIPAGKVIVPPNFKEAFQIGIYWAHTNTVHKSTALKLVHDLTSPRWKEGSGSEVVTLDEEGNVEADITLGALPGRQKLCQFCVSSVVRHGIQILQIEDRTILVNNTPYTIQCRPLLTDHALGAGDQACEIPETATFSLAPSEQSSPAKPSSVPCWDLLQTSVQGKVEHPLPLRYMLFSAFPRPDAGGGSAAWSLPAPVRPDFPRQSLSVPGEPNAGLGPSSRAVVLTYQEHLGVTYIILNEDPCPRMLIDNKCPVPLLLKETVKETPRAEVYCRPLPANRSLHHEFYHHFSSFPECRQKDTLPTLQLRTTSGHSTTDWTDPIDINCLGTQVVFLPGFGCLYVDVVHEKGTLVLSLAPEGSVDAVINHSRSTKLSFRVLLSETSVSLSDDITSPSGSVELLRLTLTKLLLSLAPAPSSLPLEPPVDPGVDMAPISALMPDGSLIEVCCSSLQVDNQLYNRASFHFPVLLCQDQRGGADPGGPWSSDDNPADSPEALEEFKRSCFLRLRMMLAGDRCTLEEVTFQLQPARVYLEDTFVYYIKTLFYTYIPDRAIASSVAASQRRREPGSAPVLPEQVLQSMQALVRPVRLQRLTIRPVNLLVSIHASLKLYIASDHTPLSFSLFERGPLCTTARQLVHVLAMHYAAGALFRAGWVVGSLEILGSPASLVRSIGNGVSDFFRLPYEGLTRGPGAFVSGVSRGTTSFVKHISKGTLTSITNLATSLARNMDRLSLDEEHYTRQEEWRRQLPENLGEGLRQGLSRLGISLLGAIAGIVDQPMQNFQRNWDMQSSAGSKAKGVISGVGKGIVGVFTKPIGGAAELVSQTGYGILHGAGLWQLPKQLYLPVEEMSAQAPNSHLKYVWKMLQSLGRPELHMALEVTIVSGSGQEHAGCLLLTSEVLFVVSLSEDTQQQAFPITEVECQQEPGQEAELTLTLQQQRVASDTDGDGVRERLSEQQYQRLVDYVTRASQFLSPSAASLQLQPPVTLAEPPPSVAKSYRYLVDPAFAKVFVSKFNAVKNKALRIGFH</sequence>
<dbReference type="AlphaFoldDB" id="A0A6A4TI81"/>
<reference evidence="1 2" key="1">
    <citation type="submission" date="2019-06" db="EMBL/GenBank/DDBJ databases">
        <title>Draft genomes of female and male turbot (Scophthalmus maximus).</title>
        <authorList>
            <person name="Xu H."/>
            <person name="Xu X.-W."/>
            <person name="Shao C."/>
            <person name="Chen S."/>
        </authorList>
    </citation>
    <scope>NUCLEOTIDE SEQUENCE [LARGE SCALE GENOMIC DNA]</scope>
    <source>
        <strain evidence="1">Ysfricsl-2016a</strain>
        <tissue evidence="1">Blood</tissue>
    </source>
</reference>
<dbReference type="InterPro" id="IPR039782">
    <property type="entry name" value="VPS13B"/>
</dbReference>
<comment type="caution">
    <text evidence="1">The sequence shown here is derived from an EMBL/GenBank/DDBJ whole genome shotgun (WGS) entry which is preliminary data.</text>
</comment>
<gene>
    <name evidence="1" type="ORF">F2P81_001484</name>
</gene>